<dbReference type="RefSeq" id="WP_012900903.1">
    <property type="nucleotide sequence ID" value="NC_013665.1"/>
</dbReference>
<keyword evidence="3" id="KW-1185">Reference proteome</keyword>
<reference evidence="3" key="3">
    <citation type="journal article" date="2011" name="PLoS ONE">
        <title>Genome sequence of a mesophilic hydrogenotrophic methanogen Methanocella paludicola, the first cultivated representative of the order Methanocellales.</title>
        <authorList>
            <person name="Sakai S."/>
            <person name="Takaki Y."/>
            <person name="Shimamura S."/>
            <person name="Sekine M."/>
            <person name="Tajima T."/>
            <person name="Kosugi H."/>
            <person name="Ichikawa N."/>
            <person name="Tasumi E."/>
            <person name="Hiraki A.T."/>
            <person name="Shimizu A."/>
            <person name="Kato Y."/>
            <person name="Nishiko R."/>
            <person name="Mori K."/>
            <person name="Fujita N."/>
            <person name="Imachi H."/>
            <person name="Takai K."/>
        </authorList>
    </citation>
    <scope>NUCLEOTIDE SEQUENCE [LARGE SCALE GENOMIC DNA]</scope>
    <source>
        <strain evidence="3">DSM 17711 / JCM 13418 / NBRC 101707 / SANAE</strain>
    </source>
</reference>
<dbReference type="eggNOG" id="arCOG02189">
    <property type="taxonomic scope" value="Archaea"/>
</dbReference>
<feature type="domain" description="4Fe-4S ferredoxin-type" evidence="1">
    <location>
        <begin position="147"/>
        <end position="176"/>
    </location>
</feature>
<feature type="domain" description="4Fe-4S ferredoxin-type" evidence="1">
    <location>
        <begin position="117"/>
        <end position="141"/>
    </location>
</feature>
<evidence type="ECO:0000313" key="3">
    <source>
        <dbReference type="Proteomes" id="UP000001882"/>
    </source>
</evidence>
<evidence type="ECO:0000313" key="2">
    <source>
        <dbReference type="EMBL" id="BAI62229.1"/>
    </source>
</evidence>
<organism evidence="2 3">
    <name type="scientific">Methanocella paludicola (strain DSM 17711 / JCM 13418 / NBRC 101707 / SANAE)</name>
    <dbReference type="NCBI Taxonomy" id="304371"/>
    <lineage>
        <taxon>Archaea</taxon>
        <taxon>Methanobacteriati</taxon>
        <taxon>Methanobacteriota</taxon>
        <taxon>Stenosarchaea group</taxon>
        <taxon>Methanomicrobia</taxon>
        <taxon>Methanocellales</taxon>
        <taxon>Methanocellaceae</taxon>
        <taxon>Methanocella</taxon>
    </lineage>
</organism>
<name>D1Z0K7_METPS</name>
<dbReference type="EMBL" id="AP011532">
    <property type="protein sequence ID" value="BAI62229.1"/>
    <property type="molecule type" value="Genomic_DNA"/>
</dbReference>
<dbReference type="OrthoDB" id="23833at2157"/>
<gene>
    <name evidence="2" type="ordered locus">MCP_2157</name>
</gene>
<dbReference type="InterPro" id="IPR017896">
    <property type="entry name" value="4Fe4S_Fe-S-bd"/>
</dbReference>
<reference evidence="2 3" key="2">
    <citation type="journal article" date="2008" name="Int. J. Syst. Evol. Microbiol.">
        <title>Methanocella paludicola gen. nov., sp. nov., a methane-producing archaeon, the first isolate of the lineage 'Rice Cluster I', and proposal of the new archaeal order Methanocellales ord. nov.</title>
        <authorList>
            <person name="Sakai S."/>
            <person name="Imachi H."/>
            <person name="Hanada S."/>
            <person name="Ohashi A."/>
            <person name="Harada H."/>
            <person name="Kamagata Y."/>
        </authorList>
    </citation>
    <scope>NUCLEOTIDE SEQUENCE [LARGE SCALE GENOMIC DNA]</scope>
    <source>
        <strain evidence="3">DSM 17711 / JCM 13418 / NBRC 101707 / SANAE</strain>
    </source>
</reference>
<dbReference type="AlphaFoldDB" id="D1Z0K7"/>
<evidence type="ECO:0000259" key="1">
    <source>
        <dbReference type="PROSITE" id="PS51379"/>
    </source>
</evidence>
<proteinExistence type="predicted"/>
<reference evidence="2 3" key="1">
    <citation type="journal article" date="2007" name="Appl. Environ. Microbiol.">
        <title>Isolation of key methanogens for global methane emission from rice paddy fields: a novel isolate affiliated with the clone cluster rice cluster I.</title>
        <authorList>
            <person name="Sakai S."/>
            <person name="Imachi H."/>
            <person name="Sekiguchi Y."/>
            <person name="Ohashi A."/>
            <person name="Harada H."/>
            <person name="Kamagata Y."/>
        </authorList>
    </citation>
    <scope>NUCLEOTIDE SEQUENCE [LARGE SCALE GENOMIC DNA]</scope>
    <source>
        <strain evidence="3">DSM 17711 / JCM 13418 / NBRC 101707 / SANAE</strain>
    </source>
</reference>
<dbReference type="Proteomes" id="UP000001882">
    <property type="component" value="Chromosome"/>
</dbReference>
<dbReference type="Gene3D" id="3.30.70.20">
    <property type="match status" value="1"/>
</dbReference>
<accession>D1Z0K7</accession>
<protein>
    <recommendedName>
        <fullName evidence="1">4Fe-4S ferredoxin-type domain-containing protein</fullName>
    </recommendedName>
</protein>
<dbReference type="KEGG" id="mpd:MCP_2157"/>
<dbReference type="STRING" id="304371.MCP_2157"/>
<dbReference type="SUPFAM" id="SSF54862">
    <property type="entry name" value="4Fe-4S ferredoxins"/>
    <property type="match status" value="1"/>
</dbReference>
<dbReference type="GeneID" id="8682004"/>
<dbReference type="InParanoid" id="D1Z0K7"/>
<sequence>MSGAFHFVCTPDEAAAIVRRHKKFWVSNCNCREHRGPCKRSRADVCLQFAANTAADGSGKHIATRDEVNAILQEAKEKHLVPRPFRNEKGHLDGICFCCDDCCGYFLGLHEPCDKGKMIELTDTAVCIDCGICAGVCHFGARGASGEVLKVDREKCYGCGVCVDVCAMKAITMVPRP</sequence>
<dbReference type="Pfam" id="PF13187">
    <property type="entry name" value="Fer4_9"/>
    <property type="match status" value="1"/>
</dbReference>
<dbReference type="PROSITE" id="PS51379">
    <property type="entry name" value="4FE4S_FER_2"/>
    <property type="match status" value="2"/>
</dbReference>